<name>A0A8H4F2U1_MUCCL</name>
<protein>
    <submittedName>
        <fullName evidence="2">Cyclin-domain-containing protein</fullName>
    </submittedName>
</protein>
<feature type="region of interest" description="Disordered" evidence="1">
    <location>
        <begin position="1"/>
        <end position="98"/>
    </location>
</feature>
<dbReference type="GO" id="GO:0019901">
    <property type="term" value="F:protein kinase binding"/>
    <property type="evidence" value="ECO:0007669"/>
    <property type="project" value="InterPro"/>
</dbReference>
<dbReference type="CDD" id="cd20557">
    <property type="entry name" value="CYCLIN_ScPCL1-like"/>
    <property type="match status" value="1"/>
</dbReference>
<dbReference type="AlphaFoldDB" id="A0A8H4F2U1"/>
<feature type="compositionally biased region" description="Low complexity" evidence="1">
    <location>
        <begin position="16"/>
        <end position="27"/>
    </location>
</feature>
<accession>A0A8H4F2U1</accession>
<evidence type="ECO:0000313" key="3">
    <source>
        <dbReference type="Proteomes" id="UP000469890"/>
    </source>
</evidence>
<organism evidence="2 3">
    <name type="scientific">Mucor circinelloides f. lusitanicus</name>
    <name type="common">Mucor racemosus var. lusitanicus</name>
    <dbReference type="NCBI Taxonomy" id="29924"/>
    <lineage>
        <taxon>Eukaryota</taxon>
        <taxon>Fungi</taxon>
        <taxon>Fungi incertae sedis</taxon>
        <taxon>Mucoromycota</taxon>
        <taxon>Mucoromycotina</taxon>
        <taxon>Mucoromycetes</taxon>
        <taxon>Mucorales</taxon>
        <taxon>Mucorineae</taxon>
        <taxon>Mucoraceae</taxon>
        <taxon>Mucor</taxon>
    </lineage>
</organism>
<dbReference type="PANTHER" id="PTHR15615">
    <property type="match status" value="1"/>
</dbReference>
<dbReference type="PANTHER" id="PTHR15615:SF27">
    <property type="entry name" value="PHO85 CYCLIN CLG1"/>
    <property type="match status" value="1"/>
</dbReference>
<dbReference type="GO" id="GO:0016538">
    <property type="term" value="F:cyclin-dependent protein serine/threonine kinase regulator activity"/>
    <property type="evidence" value="ECO:0007669"/>
    <property type="project" value="TreeGrafter"/>
</dbReference>
<dbReference type="InterPro" id="IPR013922">
    <property type="entry name" value="Cyclin_PHO80-like"/>
</dbReference>
<reference evidence="2 3" key="1">
    <citation type="submission" date="2019-09" db="EMBL/GenBank/DDBJ databases">
        <authorList>
            <consortium name="DOE Joint Genome Institute"/>
            <person name="Mondo S.J."/>
            <person name="Navarro-Mendoza M.I."/>
            <person name="Perez-Arques C."/>
            <person name="Panchal S."/>
            <person name="Nicolas F.E."/>
            <person name="Ganguly P."/>
            <person name="Pangilinan J."/>
            <person name="Grigoriev I."/>
            <person name="Heitman J."/>
            <person name="Sanya K."/>
            <person name="Garre V."/>
        </authorList>
    </citation>
    <scope>NUCLEOTIDE SEQUENCE [LARGE SCALE GENOMIC DNA]</scope>
    <source>
        <strain evidence="2 3">MU402</strain>
    </source>
</reference>
<sequence>MYNHHQQQHIHHHHQQQQQQQQQQHYQLMDTSNNNANTFTSDTIPYLPPPPPPASTAYTNSRNSHLPPPPPPPPHHQLQQQQQQQQIYHHPQQQQQQGYAVVLPEPVPSATDAQPTPPLSIPQLADFASTMVYLMWHARRPSVMALHDLSKLIQATHTDDHNPGHSRETANIANRTSTAFKKFCKQILQATQLSESVILLSLKYIAMLLQNNPSIQGADGSEYRLFTVALMLGNKFLDDNTFTNKTWSEVSGMKVTDLNIMELEFLEVLRFKLFIRNDEFERWKSALLLFRSQLQNADEAQKQEHQQQLLEETFKGI</sequence>
<feature type="compositionally biased region" description="Pro residues" evidence="1">
    <location>
        <begin position="66"/>
        <end position="75"/>
    </location>
</feature>
<dbReference type="Proteomes" id="UP000469890">
    <property type="component" value="Unassembled WGS sequence"/>
</dbReference>
<evidence type="ECO:0000256" key="1">
    <source>
        <dbReference type="SAM" id="MobiDB-lite"/>
    </source>
</evidence>
<proteinExistence type="predicted"/>
<dbReference type="EMBL" id="JAAECE010000003">
    <property type="protein sequence ID" value="KAF1804137.1"/>
    <property type="molecule type" value="Genomic_DNA"/>
</dbReference>
<feature type="non-terminal residue" evidence="2">
    <location>
        <position position="317"/>
    </location>
</feature>
<evidence type="ECO:0000313" key="2">
    <source>
        <dbReference type="EMBL" id="KAF1804137.1"/>
    </source>
</evidence>
<dbReference type="GO" id="GO:0000307">
    <property type="term" value="C:cyclin-dependent protein kinase holoenzyme complex"/>
    <property type="evidence" value="ECO:0007669"/>
    <property type="project" value="TreeGrafter"/>
</dbReference>
<comment type="caution">
    <text evidence="2">The sequence shown here is derived from an EMBL/GenBank/DDBJ whole genome shotgun (WGS) entry which is preliminary data.</text>
</comment>
<gene>
    <name evidence="2" type="ORF">FB192DRAFT_1302261</name>
</gene>
<dbReference type="SUPFAM" id="SSF101447">
    <property type="entry name" value="Formin homology 2 domain (FH2 domain)"/>
    <property type="match status" value="1"/>
</dbReference>
<feature type="compositionally biased region" description="Basic residues" evidence="1">
    <location>
        <begin position="1"/>
        <end position="15"/>
    </location>
</feature>
<feature type="compositionally biased region" description="Low complexity" evidence="1">
    <location>
        <begin position="76"/>
        <end position="97"/>
    </location>
</feature>
<feature type="compositionally biased region" description="Polar residues" evidence="1">
    <location>
        <begin position="29"/>
        <end position="43"/>
    </location>
</feature>
<dbReference type="GO" id="GO:0005634">
    <property type="term" value="C:nucleus"/>
    <property type="evidence" value="ECO:0007669"/>
    <property type="project" value="TreeGrafter"/>
</dbReference>
<dbReference type="Pfam" id="PF08613">
    <property type="entry name" value="Cyclin"/>
    <property type="match status" value="1"/>
</dbReference>
<dbReference type="Gene3D" id="1.10.472.10">
    <property type="entry name" value="Cyclin-like"/>
    <property type="match status" value="1"/>
</dbReference>